<feature type="domain" description="NadR/Ttd14 AAA" evidence="1">
    <location>
        <begin position="10"/>
        <end position="194"/>
    </location>
</feature>
<proteinExistence type="predicted"/>
<dbReference type="SUPFAM" id="SSF52540">
    <property type="entry name" value="P-loop containing nucleoside triphosphate hydrolases"/>
    <property type="match status" value="1"/>
</dbReference>
<comment type="caution">
    <text evidence="2">The sequence shown here is derived from an EMBL/GenBank/DDBJ whole genome shotgun (WGS) entry which is preliminary data.</text>
</comment>
<protein>
    <recommendedName>
        <fullName evidence="1">NadR/Ttd14 AAA domain-containing protein</fullName>
    </recommendedName>
</protein>
<dbReference type="Proteomes" id="UP000605986">
    <property type="component" value="Unassembled WGS sequence"/>
</dbReference>
<sequence>MPTNVNVPNIYITGPQSTGKTTLVNKLQSELEHWLADASIETPQIISEVARTVLTKHKYSAEDIQTSTKRCLELQQLILEAQASAERDALQKSNWFISDRSGFDPLVYAKRYASVEGVQELQRLPAWVEVKARMESSLIVVCESGTPWLMDDGVRLMPDSDKEWLEMFHDFCALLDDVGFEYCVIPRSMLDLEERSDFIRSKWTERRQSARHKGDNGMWATENRD</sequence>
<organism evidence="2 3">
    <name type="scientific">Fusarium austroafricanum</name>
    <dbReference type="NCBI Taxonomy" id="2364996"/>
    <lineage>
        <taxon>Eukaryota</taxon>
        <taxon>Fungi</taxon>
        <taxon>Dikarya</taxon>
        <taxon>Ascomycota</taxon>
        <taxon>Pezizomycotina</taxon>
        <taxon>Sordariomycetes</taxon>
        <taxon>Hypocreomycetidae</taxon>
        <taxon>Hypocreales</taxon>
        <taxon>Nectriaceae</taxon>
        <taxon>Fusarium</taxon>
        <taxon>Fusarium concolor species complex</taxon>
    </lineage>
</organism>
<dbReference type="InterPro" id="IPR038727">
    <property type="entry name" value="NadR/Ttd14_AAA_dom"/>
</dbReference>
<evidence type="ECO:0000259" key="1">
    <source>
        <dbReference type="Pfam" id="PF13521"/>
    </source>
</evidence>
<reference evidence="2" key="1">
    <citation type="submission" date="2020-01" db="EMBL/GenBank/DDBJ databases">
        <title>Identification and distribution of gene clusters putatively required for synthesis of sphingolipid metabolism inhibitors in phylogenetically diverse species of the filamentous fungus Fusarium.</title>
        <authorList>
            <person name="Kim H.-S."/>
            <person name="Busman M."/>
            <person name="Brown D.W."/>
            <person name="Divon H."/>
            <person name="Uhlig S."/>
            <person name="Proctor R.H."/>
        </authorList>
    </citation>
    <scope>NUCLEOTIDE SEQUENCE</scope>
    <source>
        <strain evidence="2">NRRL 53441</strain>
    </source>
</reference>
<dbReference type="CDD" id="cd02019">
    <property type="entry name" value="NK"/>
    <property type="match status" value="1"/>
</dbReference>
<evidence type="ECO:0000313" key="2">
    <source>
        <dbReference type="EMBL" id="KAF4447210.1"/>
    </source>
</evidence>
<dbReference type="Pfam" id="PF13521">
    <property type="entry name" value="AAA_28"/>
    <property type="match status" value="1"/>
</dbReference>
<dbReference type="EMBL" id="JAADJG010000413">
    <property type="protein sequence ID" value="KAF4447210.1"/>
    <property type="molecule type" value="Genomic_DNA"/>
</dbReference>
<dbReference type="InterPro" id="IPR027417">
    <property type="entry name" value="P-loop_NTPase"/>
</dbReference>
<dbReference type="AlphaFoldDB" id="A0A8H4NTJ2"/>
<name>A0A8H4NTJ2_9HYPO</name>
<keyword evidence="3" id="KW-1185">Reference proteome</keyword>
<evidence type="ECO:0000313" key="3">
    <source>
        <dbReference type="Proteomes" id="UP000605986"/>
    </source>
</evidence>
<dbReference type="Gene3D" id="3.40.50.300">
    <property type="entry name" value="P-loop containing nucleotide triphosphate hydrolases"/>
    <property type="match status" value="1"/>
</dbReference>
<accession>A0A8H4NTJ2</accession>
<dbReference type="OrthoDB" id="6118920at2759"/>
<gene>
    <name evidence="2" type="ORF">F53441_9258</name>
</gene>